<reference evidence="1 2" key="1">
    <citation type="submission" date="2018-11" db="EMBL/GenBank/DDBJ databases">
        <authorList>
            <person name="Zhou Z."/>
            <person name="Wang G."/>
        </authorList>
    </citation>
    <scope>NUCLEOTIDE SEQUENCE [LARGE SCALE GENOMIC DNA]</scope>
    <source>
        <strain evidence="1 2">KCTC42998</strain>
    </source>
</reference>
<dbReference type="RefSeq" id="WP_124903663.1">
    <property type="nucleotide sequence ID" value="NZ_RQJP01000001.1"/>
</dbReference>
<gene>
    <name evidence="1" type="ORF">EHT87_02915</name>
</gene>
<keyword evidence="2" id="KW-1185">Reference proteome</keyword>
<dbReference type="AlphaFoldDB" id="A0A3P1CVF7"/>
<name>A0A3P1CVF7_9BACT</name>
<comment type="caution">
    <text evidence="1">The sequence shown here is derived from an EMBL/GenBank/DDBJ whole genome shotgun (WGS) entry which is preliminary data.</text>
</comment>
<dbReference type="Proteomes" id="UP000274271">
    <property type="component" value="Unassembled WGS sequence"/>
</dbReference>
<proteinExistence type="predicted"/>
<evidence type="ECO:0000313" key="1">
    <source>
        <dbReference type="EMBL" id="RRB17249.1"/>
    </source>
</evidence>
<protein>
    <submittedName>
        <fullName evidence="1">Uncharacterized protein</fullName>
    </submittedName>
</protein>
<accession>A0A3P1CVF7</accession>
<sequence length="93" mass="10722">MNELATKLQKMQEFGTPTVGGYVITNFYRSNAHSGPTTYRLHFKREKDLTPPSFDVVIQYTESFQVDYKDPGQDTERLTFPNYESVMAYLAAK</sequence>
<dbReference type="EMBL" id="RQJP01000001">
    <property type="protein sequence ID" value="RRB17249.1"/>
    <property type="molecule type" value="Genomic_DNA"/>
</dbReference>
<dbReference type="OrthoDB" id="959372at2"/>
<organism evidence="1 2">
    <name type="scientific">Larkinella knui</name>
    <dbReference type="NCBI Taxonomy" id="2025310"/>
    <lineage>
        <taxon>Bacteria</taxon>
        <taxon>Pseudomonadati</taxon>
        <taxon>Bacteroidota</taxon>
        <taxon>Cytophagia</taxon>
        <taxon>Cytophagales</taxon>
        <taxon>Spirosomataceae</taxon>
        <taxon>Larkinella</taxon>
    </lineage>
</organism>
<evidence type="ECO:0000313" key="2">
    <source>
        <dbReference type="Proteomes" id="UP000274271"/>
    </source>
</evidence>